<keyword evidence="3" id="KW-1185">Reference proteome</keyword>
<feature type="region of interest" description="Disordered" evidence="1">
    <location>
        <begin position="95"/>
        <end position="124"/>
    </location>
</feature>
<proteinExistence type="predicted"/>
<sequence length="124" mass="13380">MADISRPSVIHFAPRLGPQNQKPVHLFTCSPVHLLTSTVSTSLFSGKFRPLDKFAEEYMEHGNVANVQTSPQAVAQARLDVACALLQLKDGASFGLSSSTQQDDPSSRSLLPSLLCSHTQSNSQ</sequence>
<comment type="caution">
    <text evidence="2">The sequence shown here is derived from an EMBL/GenBank/DDBJ whole genome shotgun (WGS) entry which is preliminary data.</text>
</comment>
<evidence type="ECO:0000256" key="1">
    <source>
        <dbReference type="SAM" id="MobiDB-lite"/>
    </source>
</evidence>
<evidence type="ECO:0000313" key="3">
    <source>
        <dbReference type="Proteomes" id="UP001314229"/>
    </source>
</evidence>
<accession>A0AAV1PRB9</accession>
<evidence type="ECO:0000313" key="2">
    <source>
        <dbReference type="EMBL" id="CAK6974427.1"/>
    </source>
</evidence>
<gene>
    <name evidence="2" type="ORF">FSCOSCO3_A024810</name>
</gene>
<reference evidence="2 3" key="1">
    <citation type="submission" date="2024-01" db="EMBL/GenBank/DDBJ databases">
        <authorList>
            <person name="Alioto T."/>
            <person name="Alioto T."/>
            <person name="Gomez Garrido J."/>
        </authorList>
    </citation>
    <scope>NUCLEOTIDE SEQUENCE [LARGE SCALE GENOMIC DNA]</scope>
</reference>
<dbReference type="Proteomes" id="UP001314229">
    <property type="component" value="Unassembled WGS sequence"/>
</dbReference>
<dbReference type="EMBL" id="CAWUFR010000258">
    <property type="protein sequence ID" value="CAK6974427.1"/>
    <property type="molecule type" value="Genomic_DNA"/>
</dbReference>
<name>A0AAV1PRB9_SCOSC</name>
<feature type="compositionally biased region" description="Polar residues" evidence="1">
    <location>
        <begin position="95"/>
        <end position="104"/>
    </location>
</feature>
<organism evidence="2 3">
    <name type="scientific">Scomber scombrus</name>
    <name type="common">Atlantic mackerel</name>
    <name type="synonym">Scomber vernalis</name>
    <dbReference type="NCBI Taxonomy" id="13677"/>
    <lineage>
        <taxon>Eukaryota</taxon>
        <taxon>Metazoa</taxon>
        <taxon>Chordata</taxon>
        <taxon>Craniata</taxon>
        <taxon>Vertebrata</taxon>
        <taxon>Euteleostomi</taxon>
        <taxon>Actinopterygii</taxon>
        <taxon>Neopterygii</taxon>
        <taxon>Teleostei</taxon>
        <taxon>Neoteleostei</taxon>
        <taxon>Acanthomorphata</taxon>
        <taxon>Pelagiaria</taxon>
        <taxon>Scombriformes</taxon>
        <taxon>Scombridae</taxon>
        <taxon>Scomber</taxon>
    </lineage>
</organism>
<dbReference type="AlphaFoldDB" id="A0AAV1PRB9"/>
<protein>
    <submittedName>
        <fullName evidence="2">Uncharacterized protein</fullName>
    </submittedName>
</protein>